<sequence>MTVKDLQLDSYTGLLHTAEHRVNYRFGISLQTTHHHINTDTQGPVSCCRLDTCSHLNIVDICSVRFSLKHKRTLHCRASSSPSLTWRIYNAALDRGSALRSTFTCQEIDWVGRCDPLPSPIFLCGHKK</sequence>
<comment type="caution">
    <text evidence="1">The sequence shown here is derived from an EMBL/GenBank/DDBJ whole genome shotgun (WGS) entry which is preliminary data.</text>
</comment>
<organism evidence="1 2">
    <name type="scientific">Ameca splendens</name>
    <dbReference type="NCBI Taxonomy" id="208324"/>
    <lineage>
        <taxon>Eukaryota</taxon>
        <taxon>Metazoa</taxon>
        <taxon>Chordata</taxon>
        <taxon>Craniata</taxon>
        <taxon>Vertebrata</taxon>
        <taxon>Euteleostomi</taxon>
        <taxon>Actinopterygii</taxon>
        <taxon>Neopterygii</taxon>
        <taxon>Teleostei</taxon>
        <taxon>Neoteleostei</taxon>
        <taxon>Acanthomorphata</taxon>
        <taxon>Ovalentaria</taxon>
        <taxon>Atherinomorphae</taxon>
        <taxon>Cyprinodontiformes</taxon>
        <taxon>Goodeidae</taxon>
        <taxon>Ameca</taxon>
    </lineage>
</organism>
<keyword evidence="2" id="KW-1185">Reference proteome</keyword>
<protein>
    <submittedName>
        <fullName evidence="1">Uncharacterized protein</fullName>
    </submittedName>
</protein>
<reference evidence="1 2" key="1">
    <citation type="submission" date="2021-06" db="EMBL/GenBank/DDBJ databases">
        <authorList>
            <person name="Palmer J.M."/>
        </authorList>
    </citation>
    <scope>NUCLEOTIDE SEQUENCE [LARGE SCALE GENOMIC DNA]</scope>
    <source>
        <strain evidence="1 2">AS_MEX2019</strain>
        <tissue evidence="1">Muscle</tissue>
    </source>
</reference>
<proteinExistence type="predicted"/>
<accession>A0ABV0ZW28</accession>
<dbReference type="EMBL" id="JAHRIP010075452">
    <property type="protein sequence ID" value="MEQ2310052.1"/>
    <property type="molecule type" value="Genomic_DNA"/>
</dbReference>
<evidence type="ECO:0000313" key="1">
    <source>
        <dbReference type="EMBL" id="MEQ2310052.1"/>
    </source>
</evidence>
<name>A0ABV0ZW28_9TELE</name>
<gene>
    <name evidence="1" type="ORF">AMECASPLE_004935</name>
</gene>
<dbReference type="Proteomes" id="UP001469553">
    <property type="component" value="Unassembled WGS sequence"/>
</dbReference>
<evidence type="ECO:0000313" key="2">
    <source>
        <dbReference type="Proteomes" id="UP001469553"/>
    </source>
</evidence>